<evidence type="ECO:0000256" key="8">
    <source>
        <dbReference type="ARBA" id="ARBA00038102"/>
    </source>
</evidence>
<comment type="subunit">
    <text evidence="10">Homopentamer. Pentaxin (or pentraxin) have a discoid arrangement of 5 non-covalently bound subunits.</text>
</comment>
<dbReference type="PROSITE" id="PS00289">
    <property type="entry name" value="PTX_1"/>
    <property type="match status" value="1"/>
</dbReference>
<keyword evidence="4 10" id="KW-0479">Metal-binding</keyword>
<evidence type="ECO:0000313" key="12">
    <source>
        <dbReference type="EMBL" id="CAJ0954782.1"/>
    </source>
</evidence>
<keyword evidence="6 10" id="KW-0106">Calcium</keyword>
<dbReference type="InterPro" id="IPR051005">
    <property type="entry name" value="Pentraxin_domain"/>
</dbReference>
<keyword evidence="3" id="KW-0964">Secreted</keyword>
<accession>A0ABN9LZ77</accession>
<comment type="subcellular location">
    <subcellularLocation>
        <location evidence="1 10">Secreted</location>
    </subcellularLocation>
</comment>
<dbReference type="InterPro" id="IPR030476">
    <property type="entry name" value="Pentaxin_CS"/>
</dbReference>
<organism evidence="12 13">
    <name type="scientific">Ranitomeya imitator</name>
    <name type="common">mimic poison frog</name>
    <dbReference type="NCBI Taxonomy" id="111125"/>
    <lineage>
        <taxon>Eukaryota</taxon>
        <taxon>Metazoa</taxon>
        <taxon>Chordata</taxon>
        <taxon>Craniata</taxon>
        <taxon>Vertebrata</taxon>
        <taxon>Euteleostomi</taxon>
        <taxon>Amphibia</taxon>
        <taxon>Batrachia</taxon>
        <taxon>Anura</taxon>
        <taxon>Neobatrachia</taxon>
        <taxon>Hyloidea</taxon>
        <taxon>Dendrobatidae</taxon>
        <taxon>Dendrobatinae</taxon>
        <taxon>Ranitomeya</taxon>
    </lineage>
</organism>
<evidence type="ECO:0000256" key="9">
    <source>
        <dbReference type="PROSITE-ProRule" id="PRU01172"/>
    </source>
</evidence>
<keyword evidence="7" id="KW-1015">Disulfide bond</keyword>
<evidence type="ECO:0000256" key="3">
    <source>
        <dbReference type="ARBA" id="ARBA00022525"/>
    </source>
</evidence>
<keyword evidence="13" id="KW-1185">Reference proteome</keyword>
<evidence type="ECO:0000256" key="5">
    <source>
        <dbReference type="ARBA" id="ARBA00022729"/>
    </source>
</evidence>
<gene>
    <name evidence="12" type="ORF">RIMI_LOCUS14869752</name>
</gene>
<reference evidence="12" key="1">
    <citation type="submission" date="2023-07" db="EMBL/GenBank/DDBJ databases">
        <authorList>
            <person name="Stuckert A."/>
        </authorList>
    </citation>
    <scope>NUCLEOTIDE SEQUENCE</scope>
</reference>
<dbReference type="InterPro" id="IPR013320">
    <property type="entry name" value="ConA-like_dom_sf"/>
</dbReference>
<evidence type="ECO:0000256" key="1">
    <source>
        <dbReference type="ARBA" id="ARBA00004613"/>
    </source>
</evidence>
<feature type="domain" description="Pentraxin (PTX)" evidence="11">
    <location>
        <begin position="38"/>
        <end position="240"/>
    </location>
</feature>
<evidence type="ECO:0000256" key="4">
    <source>
        <dbReference type="ARBA" id="ARBA00022723"/>
    </source>
</evidence>
<evidence type="ECO:0000256" key="10">
    <source>
        <dbReference type="RuleBase" id="RU362112"/>
    </source>
</evidence>
<dbReference type="EMBL" id="CAUEEQ010039083">
    <property type="protein sequence ID" value="CAJ0954782.1"/>
    <property type="molecule type" value="Genomic_DNA"/>
</dbReference>
<dbReference type="Gene3D" id="2.60.120.200">
    <property type="match status" value="1"/>
</dbReference>
<evidence type="ECO:0000256" key="6">
    <source>
        <dbReference type="ARBA" id="ARBA00022837"/>
    </source>
</evidence>
<dbReference type="SMART" id="SM00159">
    <property type="entry name" value="PTX"/>
    <property type="match status" value="1"/>
</dbReference>
<keyword evidence="5" id="KW-0732">Signal</keyword>
<comment type="caution">
    <text evidence="9">Lacks conserved residue(s) required for the propagation of feature annotation.</text>
</comment>
<evidence type="ECO:0000313" key="13">
    <source>
        <dbReference type="Proteomes" id="UP001176940"/>
    </source>
</evidence>
<name>A0ABN9LZ77_9NEOB</name>
<evidence type="ECO:0000256" key="7">
    <source>
        <dbReference type="ARBA" id="ARBA00023157"/>
    </source>
</evidence>
<dbReference type="Proteomes" id="UP001176940">
    <property type="component" value="Unassembled WGS sequence"/>
</dbReference>
<dbReference type="PANTHER" id="PTHR45869:SF7">
    <property type="entry name" value="C-REACTIVE PROTEIN"/>
    <property type="match status" value="1"/>
</dbReference>
<proteinExistence type="inferred from homology"/>
<dbReference type="SUPFAM" id="SSF49899">
    <property type="entry name" value="Concanavalin A-like lectins/glucanases"/>
    <property type="match status" value="1"/>
</dbReference>
<sequence length="245" mass="27901">MRHACAVFNPFPTFDATNPQVKSAQKTLEIRGKSADVGKNVILFPWQTATDYVILKPRLSSALKQLTVCLRSYTELSRHYALFSIATPGSKNDNTFLIYSMPPNIISVTVNQEDIRFKVDPEVLDWKHTCVTWDSVTGLLQLWINGKCYPKRVTKTRSPIGPQMNVILGQDQDTYGGTFEAVQSFVGEICEVNMWDFVLSPAKLTQYFYFYGDINGNIITSKNYQYERRGNANVLQNEFCFSYPT</sequence>
<comment type="cofactor">
    <cofactor evidence="10">
        <name>Ca(2+)</name>
        <dbReference type="ChEBI" id="CHEBI:29108"/>
    </cofactor>
    <text evidence="10">Binds 2 calcium ions per subunit.</text>
</comment>
<keyword evidence="2" id="KW-0011">Acute phase</keyword>
<dbReference type="Pfam" id="PF00354">
    <property type="entry name" value="Pentaxin"/>
    <property type="match status" value="1"/>
</dbReference>
<dbReference type="InterPro" id="IPR001759">
    <property type="entry name" value="PTX_dom"/>
</dbReference>
<dbReference type="PRINTS" id="PR00895">
    <property type="entry name" value="PENTAXIN"/>
</dbReference>
<protein>
    <recommendedName>
        <fullName evidence="10">Pentraxin family member</fullName>
    </recommendedName>
</protein>
<dbReference type="PANTHER" id="PTHR45869">
    <property type="entry name" value="C-REACTIVE PROTEIN-RELATED"/>
    <property type="match status" value="1"/>
</dbReference>
<evidence type="ECO:0000256" key="2">
    <source>
        <dbReference type="ARBA" id="ARBA00022486"/>
    </source>
</evidence>
<evidence type="ECO:0000259" key="11">
    <source>
        <dbReference type="PROSITE" id="PS51828"/>
    </source>
</evidence>
<comment type="caution">
    <text evidence="12">The sequence shown here is derived from an EMBL/GenBank/DDBJ whole genome shotgun (WGS) entry which is preliminary data.</text>
</comment>
<comment type="similarity">
    <text evidence="8 10">Belongs to the pentraxin family.</text>
</comment>
<dbReference type="PROSITE" id="PS51828">
    <property type="entry name" value="PTX_2"/>
    <property type="match status" value="1"/>
</dbReference>